<protein>
    <submittedName>
        <fullName evidence="1">Uncharacterized protein</fullName>
    </submittedName>
</protein>
<reference evidence="1 2" key="1">
    <citation type="submission" date="2018-11" db="EMBL/GenBank/DDBJ databases">
        <authorList>
            <person name="Criscuolo A."/>
        </authorList>
    </citation>
    <scope>NUCLEOTIDE SEQUENCE [LARGE SCALE GENOMIC DNA]</scope>
    <source>
        <strain evidence="1">ACIP111625</strain>
    </source>
</reference>
<evidence type="ECO:0000313" key="2">
    <source>
        <dbReference type="Proteomes" id="UP000277498"/>
    </source>
</evidence>
<gene>
    <name evidence="1" type="ORF">XINFAN_03172</name>
</gene>
<dbReference type="Proteomes" id="UP000277498">
    <property type="component" value="Unassembled WGS sequence"/>
</dbReference>
<dbReference type="EMBL" id="UXAW01000088">
    <property type="protein sequence ID" value="VDC31817.1"/>
    <property type="molecule type" value="Genomic_DNA"/>
</dbReference>
<dbReference type="AlphaFoldDB" id="A0A3P5XAZ7"/>
<sequence>MAHLPQRVATSKSSCVTGAVQVHVACPVPVTSPSPDWVPVLQQYALPLRHMTIRHIKLRLKKMGLPASVRREKVRKFLHLAGLEPLSH</sequence>
<evidence type="ECO:0000313" key="1">
    <source>
        <dbReference type="EMBL" id="VDC31817.1"/>
    </source>
</evidence>
<keyword evidence="2" id="KW-1185">Reference proteome</keyword>
<accession>A0A3P5XAZ7</accession>
<proteinExistence type="predicted"/>
<name>A0A3P5XAZ7_9RHOB</name>
<organism evidence="1 2">
    <name type="scientific">Pseudogemmobacter humi</name>
    <dbReference type="NCBI Taxonomy" id="2483812"/>
    <lineage>
        <taxon>Bacteria</taxon>
        <taxon>Pseudomonadati</taxon>
        <taxon>Pseudomonadota</taxon>
        <taxon>Alphaproteobacteria</taxon>
        <taxon>Rhodobacterales</taxon>
        <taxon>Paracoccaceae</taxon>
        <taxon>Pseudogemmobacter</taxon>
    </lineage>
</organism>